<feature type="transmembrane region" description="Helical" evidence="1">
    <location>
        <begin position="367"/>
        <end position="388"/>
    </location>
</feature>
<gene>
    <name evidence="2" type="ORF">PhaeoP36_03771</name>
</gene>
<evidence type="ECO:0000313" key="3">
    <source>
        <dbReference type="Proteomes" id="UP000218891"/>
    </source>
</evidence>
<keyword evidence="1" id="KW-1133">Transmembrane helix</keyword>
<evidence type="ECO:0000256" key="1">
    <source>
        <dbReference type="SAM" id="Phobius"/>
    </source>
</evidence>
<name>A0ABM6PJN3_9RHOB</name>
<keyword evidence="1" id="KW-0472">Membrane</keyword>
<accession>A0ABM6PJN3</accession>
<evidence type="ECO:0000313" key="2">
    <source>
        <dbReference type="EMBL" id="ATG37847.1"/>
    </source>
</evidence>
<reference evidence="2 3" key="2">
    <citation type="journal article" date="2017" name="Genome Biol. Evol.">
        <title>Trajectories and Drivers of Genome Evolution in Surface-Associated Marine Phaeobacter.</title>
        <authorList>
            <person name="Freese H.M."/>
            <person name="Sikorski J."/>
            <person name="Bunk B."/>
            <person name="Scheuner C."/>
            <person name="Meier-Kolthoff J.P."/>
            <person name="Sproer C."/>
            <person name="Gram L."/>
            <person name="Overmann J."/>
        </authorList>
    </citation>
    <scope>NUCLEOTIDE SEQUENCE [LARGE SCALE GENOMIC DNA]</scope>
    <source>
        <strain evidence="2 3">P36</strain>
    </source>
</reference>
<reference evidence="2 3" key="4">
    <citation type="journal article" date="2018" name="Environ. Microbiol. Rep.">
        <title>Phylogenetic distribution of roseobacticides in the Roseobacter group and their effect on microalgae.</title>
        <authorList>
            <person name="Sonnenschein E.C."/>
            <person name="Phippen C.B."/>
            <person name="Bentzon-Tilia M."/>
            <person name="Rasmussen S.A."/>
            <person name="Nielsen K.F."/>
            <person name="Gram L."/>
        </authorList>
    </citation>
    <scope>NUCLEOTIDE SEQUENCE [LARGE SCALE GENOMIC DNA]</scope>
    <source>
        <strain evidence="2 3">P36</strain>
    </source>
</reference>
<reference evidence="2 3" key="3">
    <citation type="journal article" date="2017" name="Int. J. Syst. Evol. Microbiol.">
        <title>Adaptation of Surface-Associated Bacteria to the Open Ocean: A Genomically Distinct Subpopulation of Phaeobacter gallaeciensis Colonizes Pacific Mesozooplankton.</title>
        <authorList>
            <person name="Freese H.M."/>
            <person name="Methner A."/>
            <person name="Overmann J."/>
        </authorList>
    </citation>
    <scope>NUCLEOTIDE SEQUENCE [LARGE SCALE GENOMIC DNA]</scope>
    <source>
        <strain evidence="2 3">P36</strain>
    </source>
</reference>
<dbReference type="Proteomes" id="UP000218891">
    <property type="component" value="Plasmid pP36_b"/>
</dbReference>
<sequence length="433" mass="48981">MTDNVSEVRSRVYGMDSHEDRLVAVEEIHARPYPRVEAPSTLTQLAFMNEGNLEKDRVTLAEISRRLGAENPDQETPHHGLTWNQGGLHCEKHTEFSTYLWSTPIDAKTGELKGQDPFKMGFAAPGPVVCGIRLDVLPWSEENAKLIENFNPISRCHSLVEEGMADIVTDFQQDQDGLTRMLILDHGLSSSRLGALAQRLLEIETYRTLSLLGIPMSREITPRLRSMEKRLSTVTAEIRLSARSKSEELLSELTDLAAELEAETAASLYRFGASKAYYEIVEERLTALGETFVPGCYRWRNFLHRRIAPAMRACRSVEERQANLSDKLARTTSLLRSWIDVQLERQNGDLLASMNDRARLQLRLQQTVEGLSVAAISYYVIGLFAYFIKGIPGLYSIITPELAITAFVPVIVITVWWTVRRIQQSHSEHSRDH</sequence>
<organism evidence="2 3">
    <name type="scientific">Phaeobacter piscinae</name>
    <dbReference type="NCBI Taxonomy" id="1580596"/>
    <lineage>
        <taxon>Bacteria</taxon>
        <taxon>Pseudomonadati</taxon>
        <taxon>Pseudomonadota</taxon>
        <taxon>Alphaproteobacteria</taxon>
        <taxon>Rhodobacterales</taxon>
        <taxon>Roseobacteraceae</taxon>
        <taxon>Phaeobacter</taxon>
    </lineage>
</organism>
<keyword evidence="2" id="KW-0614">Plasmid</keyword>
<proteinExistence type="predicted"/>
<dbReference type="Pfam" id="PF11902">
    <property type="entry name" value="DUF3422"/>
    <property type="match status" value="1"/>
</dbReference>
<dbReference type="EMBL" id="CP010645">
    <property type="protein sequence ID" value="ATG37847.1"/>
    <property type="molecule type" value="Genomic_DNA"/>
</dbReference>
<reference evidence="2 3" key="1">
    <citation type="journal article" date="2017" name="Front. Microbiol.">
        <title>Phaeobacter piscinae sp. nov., a species of the Roseobacter group and potential aquaculture probiont.</title>
        <authorList>
            <person name="Sonnenschein E.C."/>
            <person name="Phippen C.B.W."/>
            <person name="Nielsen K.F."/>
            <person name="Mateiu R.V."/>
            <person name="Melchiorsen J."/>
            <person name="Gram L."/>
            <person name="Overmann J."/>
            <person name="Freese H.M."/>
        </authorList>
    </citation>
    <scope>NUCLEOTIDE SEQUENCE [LARGE SCALE GENOMIC DNA]</scope>
    <source>
        <strain evidence="2 3">P36</strain>
    </source>
</reference>
<geneLocation type="plasmid" evidence="2 3">
    <name>pP36_b</name>
</geneLocation>
<keyword evidence="3" id="KW-1185">Reference proteome</keyword>
<protein>
    <submittedName>
        <fullName evidence="2">Membrane-anchored protein in bacteria</fullName>
    </submittedName>
</protein>
<feature type="transmembrane region" description="Helical" evidence="1">
    <location>
        <begin position="394"/>
        <end position="419"/>
    </location>
</feature>
<keyword evidence="1" id="KW-0812">Transmembrane</keyword>
<dbReference type="InterPro" id="IPR021830">
    <property type="entry name" value="DUF3422"/>
</dbReference>